<feature type="compositionally biased region" description="Polar residues" evidence="1">
    <location>
        <begin position="58"/>
        <end position="72"/>
    </location>
</feature>
<evidence type="ECO:0000313" key="2">
    <source>
        <dbReference type="EMBL" id="MDI1493454.1"/>
    </source>
</evidence>
<proteinExistence type="predicted"/>
<keyword evidence="3" id="KW-1185">Reference proteome</keyword>
<evidence type="ECO:0000256" key="1">
    <source>
        <dbReference type="SAM" id="MobiDB-lite"/>
    </source>
</evidence>
<evidence type="ECO:0000313" key="3">
    <source>
        <dbReference type="Proteomes" id="UP001161017"/>
    </source>
</evidence>
<feature type="region of interest" description="Disordered" evidence="1">
    <location>
        <begin position="1"/>
        <end position="92"/>
    </location>
</feature>
<dbReference type="Proteomes" id="UP001161017">
    <property type="component" value="Unassembled WGS sequence"/>
</dbReference>
<accession>A0AA43TZG0</accession>
<feature type="compositionally biased region" description="Polar residues" evidence="1">
    <location>
        <begin position="20"/>
        <end position="29"/>
    </location>
</feature>
<dbReference type="AlphaFoldDB" id="A0AA43TZG0"/>
<feature type="compositionally biased region" description="Basic residues" evidence="1">
    <location>
        <begin position="1"/>
        <end position="11"/>
    </location>
</feature>
<comment type="caution">
    <text evidence="2">The sequence shown here is derived from an EMBL/GenBank/DDBJ whole genome shotgun (WGS) entry which is preliminary data.</text>
</comment>
<name>A0AA43TZG0_9LECA</name>
<sequence length="207" mass="22420">MPKRSRWHWPARKSNGGPDFSSSSASTQLPERPKSRPDEVANSNSSAPAASAVGDSPDTPQGEASNHAGSVTPQPPQHSTPQAEGTSSDRPEKKDYWQLALDELQKEDPSIRGRVAAVQQAATEAGNADFVAQLLHTTQQGQKGLESKRWMIRAGSREVILHDHYDRLVKAMTFLKDVSKSVGNVDPLHAGLPLAGFCVIMQVKAHE</sequence>
<reference evidence="2" key="1">
    <citation type="journal article" date="2023" name="Genome Biol. Evol.">
        <title>First Whole Genome Sequence and Flow Cytometry Genome Size Data for the Lichen-Forming Fungus Ramalina farinacea (Ascomycota).</title>
        <authorList>
            <person name="Llewellyn T."/>
            <person name="Mian S."/>
            <person name="Hill R."/>
            <person name="Leitch I.J."/>
            <person name="Gaya E."/>
        </authorList>
    </citation>
    <scope>NUCLEOTIDE SEQUENCE</scope>
    <source>
        <strain evidence="2">LIQ254RAFAR</strain>
    </source>
</reference>
<dbReference type="EMBL" id="JAPUFD010000026">
    <property type="protein sequence ID" value="MDI1493454.1"/>
    <property type="molecule type" value="Genomic_DNA"/>
</dbReference>
<organism evidence="2 3">
    <name type="scientific">Ramalina farinacea</name>
    <dbReference type="NCBI Taxonomy" id="258253"/>
    <lineage>
        <taxon>Eukaryota</taxon>
        <taxon>Fungi</taxon>
        <taxon>Dikarya</taxon>
        <taxon>Ascomycota</taxon>
        <taxon>Pezizomycotina</taxon>
        <taxon>Lecanoromycetes</taxon>
        <taxon>OSLEUM clade</taxon>
        <taxon>Lecanoromycetidae</taxon>
        <taxon>Lecanorales</taxon>
        <taxon>Lecanorineae</taxon>
        <taxon>Ramalinaceae</taxon>
        <taxon>Ramalina</taxon>
    </lineage>
</organism>
<evidence type="ECO:0008006" key="4">
    <source>
        <dbReference type="Google" id="ProtNLM"/>
    </source>
</evidence>
<feature type="compositionally biased region" description="Low complexity" evidence="1">
    <location>
        <begin position="41"/>
        <end position="52"/>
    </location>
</feature>
<gene>
    <name evidence="2" type="ORF">OHK93_005244</name>
</gene>
<protein>
    <recommendedName>
        <fullName evidence="4">NWD NACHT-NTPase N-terminal domain-containing protein</fullName>
    </recommendedName>
</protein>